<dbReference type="InterPro" id="IPR052336">
    <property type="entry name" value="MlaD_Phospholipid_Transporter"/>
</dbReference>
<evidence type="ECO:0000256" key="2">
    <source>
        <dbReference type="SAM" id="Phobius"/>
    </source>
</evidence>
<name>A0ABW3ER44_9ACTN</name>
<keyword evidence="2" id="KW-0812">Transmembrane</keyword>
<dbReference type="InterPro" id="IPR003399">
    <property type="entry name" value="Mce/MlaD"/>
</dbReference>
<protein>
    <submittedName>
        <fullName evidence="5">MlaD family protein</fullName>
    </submittedName>
</protein>
<sequence length="376" mass="39263">MSDETLSARSRTVFGLVGAGVLAASAALIAVGATQDHEGSTYYTAQFGTAGQGLDPEKSEVKIRGIEVGTVASLDLRDDGRVAVRIRVDEGVRIPDTTVASIEPVSVFGPKDLTLNLGAHELTGPYLEDGGRIAKTQDPQELADTAWPTYELTRAINPDDVATLLHTFGAGLSGQGPALRRTIDNGAKVIDATHRNREVIRSLLNDITGVSQTLGARGDTVTGLAGDFNELSAVINEKPDKVSLLLDEASELGNRVGGTLQRQGGNLGEVIDGAADVAHVTNRQLRNVPIMIDSLNGFFRLLAQIIRIPGPEGTMVAQASNRLPLDICAIIRDLCPTTSFETSFGGGANAHGTNAGGATANGTNGTRAPGTNGRRP</sequence>
<evidence type="ECO:0000313" key="6">
    <source>
        <dbReference type="Proteomes" id="UP001596972"/>
    </source>
</evidence>
<dbReference type="InterPro" id="IPR024516">
    <property type="entry name" value="Mce_C"/>
</dbReference>
<accession>A0ABW3ER44</accession>
<keyword evidence="2" id="KW-0472">Membrane</keyword>
<feature type="transmembrane region" description="Helical" evidence="2">
    <location>
        <begin position="12"/>
        <end position="33"/>
    </location>
</feature>
<evidence type="ECO:0000259" key="4">
    <source>
        <dbReference type="Pfam" id="PF11887"/>
    </source>
</evidence>
<dbReference type="InterPro" id="IPR005693">
    <property type="entry name" value="Mce"/>
</dbReference>
<dbReference type="RefSeq" id="WP_378298642.1">
    <property type="nucleotide sequence ID" value="NZ_JBHTJA010000020.1"/>
</dbReference>
<feature type="domain" description="Mce/MlaD" evidence="3">
    <location>
        <begin position="41"/>
        <end position="115"/>
    </location>
</feature>
<keyword evidence="6" id="KW-1185">Reference proteome</keyword>
<gene>
    <name evidence="5" type="ORF">ACFQ11_13565</name>
</gene>
<organism evidence="5 6">
    <name type="scientific">Actinomadura sediminis</name>
    <dbReference type="NCBI Taxonomy" id="1038904"/>
    <lineage>
        <taxon>Bacteria</taxon>
        <taxon>Bacillati</taxon>
        <taxon>Actinomycetota</taxon>
        <taxon>Actinomycetes</taxon>
        <taxon>Streptosporangiales</taxon>
        <taxon>Thermomonosporaceae</taxon>
        <taxon>Actinomadura</taxon>
    </lineage>
</organism>
<evidence type="ECO:0000313" key="5">
    <source>
        <dbReference type="EMBL" id="MFD0901423.1"/>
    </source>
</evidence>
<comment type="caution">
    <text evidence="5">The sequence shown here is derived from an EMBL/GenBank/DDBJ whole genome shotgun (WGS) entry which is preliminary data.</text>
</comment>
<dbReference type="NCBIfam" id="TIGR00996">
    <property type="entry name" value="Mtu_fam_mce"/>
    <property type="match status" value="1"/>
</dbReference>
<reference evidence="6" key="1">
    <citation type="journal article" date="2019" name="Int. J. Syst. Evol. Microbiol.">
        <title>The Global Catalogue of Microorganisms (GCM) 10K type strain sequencing project: providing services to taxonomists for standard genome sequencing and annotation.</title>
        <authorList>
            <consortium name="The Broad Institute Genomics Platform"/>
            <consortium name="The Broad Institute Genome Sequencing Center for Infectious Disease"/>
            <person name="Wu L."/>
            <person name="Ma J."/>
        </authorList>
    </citation>
    <scope>NUCLEOTIDE SEQUENCE [LARGE SCALE GENOMIC DNA]</scope>
    <source>
        <strain evidence="6">JCM 31202</strain>
    </source>
</reference>
<dbReference type="EMBL" id="JBHTJA010000020">
    <property type="protein sequence ID" value="MFD0901423.1"/>
    <property type="molecule type" value="Genomic_DNA"/>
</dbReference>
<dbReference type="Proteomes" id="UP001596972">
    <property type="component" value="Unassembled WGS sequence"/>
</dbReference>
<dbReference type="PANTHER" id="PTHR33371">
    <property type="entry name" value="INTERMEMBRANE PHOSPHOLIPID TRANSPORT SYSTEM BINDING PROTEIN MLAD-RELATED"/>
    <property type="match status" value="1"/>
</dbReference>
<keyword evidence="2" id="KW-1133">Transmembrane helix</keyword>
<evidence type="ECO:0000259" key="3">
    <source>
        <dbReference type="Pfam" id="PF02470"/>
    </source>
</evidence>
<feature type="region of interest" description="Disordered" evidence="1">
    <location>
        <begin position="352"/>
        <end position="376"/>
    </location>
</feature>
<dbReference type="PANTHER" id="PTHR33371:SF16">
    <property type="entry name" value="MCE-FAMILY PROTEIN MCE3F"/>
    <property type="match status" value="1"/>
</dbReference>
<dbReference type="Pfam" id="PF02470">
    <property type="entry name" value="MlaD"/>
    <property type="match status" value="1"/>
</dbReference>
<evidence type="ECO:0000256" key="1">
    <source>
        <dbReference type="SAM" id="MobiDB-lite"/>
    </source>
</evidence>
<feature type="domain" description="Mammalian cell entry C-terminal" evidence="4">
    <location>
        <begin position="127"/>
        <end position="297"/>
    </location>
</feature>
<proteinExistence type="predicted"/>
<dbReference type="Pfam" id="PF11887">
    <property type="entry name" value="Mce4_CUP1"/>
    <property type="match status" value="1"/>
</dbReference>